<evidence type="ECO:0000259" key="15">
    <source>
        <dbReference type="PROSITE" id="PS50109"/>
    </source>
</evidence>
<dbReference type="SMART" id="SM00388">
    <property type="entry name" value="HisKA"/>
    <property type="match status" value="1"/>
</dbReference>
<keyword evidence="6" id="KW-0808">Transferase</keyword>
<dbReference type="SUPFAM" id="SSF55874">
    <property type="entry name" value="ATPase domain of HSP90 chaperone/DNA topoisomerase II/histidine kinase"/>
    <property type="match status" value="1"/>
</dbReference>
<dbReference type="InterPro" id="IPR004358">
    <property type="entry name" value="Sig_transdc_His_kin-like_C"/>
</dbReference>
<dbReference type="AlphaFoldDB" id="A0A841T935"/>
<organism evidence="16 17">
    <name type="scientific">Cohnella thailandensis</name>
    <dbReference type="NCBI Taxonomy" id="557557"/>
    <lineage>
        <taxon>Bacteria</taxon>
        <taxon>Bacillati</taxon>
        <taxon>Bacillota</taxon>
        <taxon>Bacilli</taxon>
        <taxon>Bacillales</taxon>
        <taxon>Paenibacillaceae</taxon>
        <taxon>Cohnella</taxon>
    </lineage>
</organism>
<evidence type="ECO:0000256" key="2">
    <source>
        <dbReference type="ARBA" id="ARBA00004651"/>
    </source>
</evidence>
<keyword evidence="7 14" id="KW-0812">Transmembrane</keyword>
<dbReference type="InterPro" id="IPR003594">
    <property type="entry name" value="HATPase_dom"/>
</dbReference>
<dbReference type="Proteomes" id="UP000535838">
    <property type="component" value="Unassembled WGS sequence"/>
</dbReference>
<evidence type="ECO:0000256" key="4">
    <source>
        <dbReference type="ARBA" id="ARBA00022475"/>
    </source>
</evidence>
<name>A0A841T935_9BACL</name>
<keyword evidence="4" id="KW-1003">Cell membrane</keyword>
<gene>
    <name evidence="16" type="ORF">H7B67_26605</name>
</gene>
<comment type="caution">
    <text evidence="16">The sequence shown here is derived from an EMBL/GenBank/DDBJ whole genome shotgun (WGS) entry which is preliminary data.</text>
</comment>
<dbReference type="GO" id="GO:0071555">
    <property type="term" value="P:cell wall organization"/>
    <property type="evidence" value="ECO:0007669"/>
    <property type="project" value="InterPro"/>
</dbReference>
<keyword evidence="17" id="KW-1185">Reference proteome</keyword>
<keyword evidence="13 14" id="KW-0472">Membrane</keyword>
<evidence type="ECO:0000256" key="8">
    <source>
        <dbReference type="ARBA" id="ARBA00022741"/>
    </source>
</evidence>
<keyword evidence="9" id="KW-0418">Kinase</keyword>
<evidence type="ECO:0000256" key="5">
    <source>
        <dbReference type="ARBA" id="ARBA00022553"/>
    </source>
</evidence>
<dbReference type="PANTHER" id="PTHR43065">
    <property type="entry name" value="SENSOR HISTIDINE KINASE"/>
    <property type="match status" value="1"/>
</dbReference>
<dbReference type="InterPro" id="IPR011620">
    <property type="entry name" value="Sig_transdc_His_kinase_LytS_TM"/>
</dbReference>
<dbReference type="GO" id="GO:0005524">
    <property type="term" value="F:ATP binding"/>
    <property type="evidence" value="ECO:0007669"/>
    <property type="project" value="UniProtKB-KW"/>
</dbReference>
<keyword evidence="8" id="KW-0547">Nucleotide-binding</keyword>
<evidence type="ECO:0000256" key="3">
    <source>
        <dbReference type="ARBA" id="ARBA00012438"/>
    </source>
</evidence>
<feature type="transmembrane region" description="Helical" evidence="14">
    <location>
        <begin position="69"/>
        <end position="95"/>
    </location>
</feature>
<feature type="transmembrane region" description="Helical" evidence="14">
    <location>
        <begin position="163"/>
        <end position="180"/>
    </location>
</feature>
<feature type="transmembrane region" description="Helical" evidence="14">
    <location>
        <begin position="37"/>
        <end position="57"/>
    </location>
</feature>
<dbReference type="Gene3D" id="1.10.287.130">
    <property type="match status" value="1"/>
</dbReference>
<protein>
    <recommendedName>
        <fullName evidence="3">histidine kinase</fullName>
        <ecNumber evidence="3">2.7.13.3</ecNumber>
    </recommendedName>
</protein>
<evidence type="ECO:0000256" key="13">
    <source>
        <dbReference type="ARBA" id="ARBA00023136"/>
    </source>
</evidence>
<feature type="transmembrane region" description="Helical" evidence="14">
    <location>
        <begin position="7"/>
        <end position="25"/>
    </location>
</feature>
<evidence type="ECO:0000256" key="10">
    <source>
        <dbReference type="ARBA" id="ARBA00022840"/>
    </source>
</evidence>
<dbReference type="GO" id="GO:0005886">
    <property type="term" value="C:plasma membrane"/>
    <property type="evidence" value="ECO:0007669"/>
    <property type="project" value="UniProtKB-SubCell"/>
</dbReference>
<dbReference type="Pfam" id="PF00512">
    <property type="entry name" value="HisKA"/>
    <property type="match status" value="1"/>
</dbReference>
<evidence type="ECO:0000256" key="12">
    <source>
        <dbReference type="ARBA" id="ARBA00023012"/>
    </source>
</evidence>
<dbReference type="EMBL" id="JACJVQ010000024">
    <property type="protein sequence ID" value="MBB6637711.1"/>
    <property type="molecule type" value="Genomic_DNA"/>
</dbReference>
<evidence type="ECO:0000256" key="1">
    <source>
        <dbReference type="ARBA" id="ARBA00000085"/>
    </source>
</evidence>
<evidence type="ECO:0000256" key="14">
    <source>
        <dbReference type="SAM" id="Phobius"/>
    </source>
</evidence>
<accession>A0A841T935</accession>
<keyword evidence="12" id="KW-0902">Two-component regulatory system</keyword>
<evidence type="ECO:0000256" key="11">
    <source>
        <dbReference type="ARBA" id="ARBA00022989"/>
    </source>
</evidence>
<evidence type="ECO:0000256" key="7">
    <source>
        <dbReference type="ARBA" id="ARBA00022692"/>
    </source>
</evidence>
<dbReference type="SMART" id="SM00387">
    <property type="entry name" value="HATPase_c"/>
    <property type="match status" value="1"/>
</dbReference>
<keyword evidence="10" id="KW-0067">ATP-binding</keyword>
<dbReference type="SUPFAM" id="SSF47384">
    <property type="entry name" value="Homodimeric domain of signal transducing histidine kinase"/>
    <property type="match status" value="1"/>
</dbReference>
<dbReference type="Gene3D" id="3.30.565.10">
    <property type="entry name" value="Histidine kinase-like ATPase, C-terminal domain"/>
    <property type="match status" value="1"/>
</dbReference>
<dbReference type="InterPro" id="IPR036890">
    <property type="entry name" value="HATPase_C_sf"/>
</dbReference>
<feature type="transmembrane region" description="Helical" evidence="14">
    <location>
        <begin position="101"/>
        <end position="119"/>
    </location>
</feature>
<dbReference type="Pfam" id="PF07694">
    <property type="entry name" value="5TM-5TMR_LYT"/>
    <property type="match status" value="1"/>
</dbReference>
<dbReference type="PROSITE" id="PS50109">
    <property type="entry name" value="HIS_KIN"/>
    <property type="match status" value="1"/>
</dbReference>
<evidence type="ECO:0000313" key="17">
    <source>
        <dbReference type="Proteomes" id="UP000535838"/>
    </source>
</evidence>
<dbReference type="InterPro" id="IPR036097">
    <property type="entry name" value="HisK_dim/P_sf"/>
</dbReference>
<sequence>MSTYARDFVLNLLIVFSPLVFYPFLQKTRSNKALFNAFLFGALALALAATMCFPIQVGGLSFDMRSIPLAVGALYGGWTVALPLYATVLLVRHFLDSPNEWLYAFSFLPSFVVCLLTHLRFQSSNLWGRIGLAMILCTLIKLLTLSLYLFSIGQFERIFNDSLLVYLQQMVSAGVYVYMIETFIKYNRIQEEIVRSEKLKIVGDMAASVAHEIRNPLTSVRGFLQLISSAELEPAKRAYYTGICVEELNRAERIIADYLSLAKPEPECTERIDLNEELVYVANVLQSYATYNNVDIQLTLRKEEELLALGDRHKFRQALINISKNAVEAMEGGGTLILRSDRRAGRGIVLVADSGKGMDSEQIKRLGTPYYSMKDKGTGLGTMVSFNIIKKMNGKIEIDSVVGQGTEFRLSFPPIPK</sequence>
<dbReference type="RefSeq" id="WP_185122919.1">
    <property type="nucleotide sequence ID" value="NZ_JACJVQ010000024.1"/>
</dbReference>
<dbReference type="PRINTS" id="PR00344">
    <property type="entry name" value="BCTRLSENSOR"/>
</dbReference>
<comment type="subcellular location">
    <subcellularLocation>
        <location evidence="2">Cell membrane</location>
        <topology evidence="2">Multi-pass membrane protein</topology>
    </subcellularLocation>
</comment>
<dbReference type="InterPro" id="IPR003661">
    <property type="entry name" value="HisK_dim/P_dom"/>
</dbReference>
<evidence type="ECO:0000256" key="9">
    <source>
        <dbReference type="ARBA" id="ARBA00022777"/>
    </source>
</evidence>
<keyword evidence="11 14" id="KW-1133">Transmembrane helix</keyword>
<evidence type="ECO:0000313" key="16">
    <source>
        <dbReference type="EMBL" id="MBB6637711.1"/>
    </source>
</evidence>
<dbReference type="GO" id="GO:0000155">
    <property type="term" value="F:phosphorelay sensor kinase activity"/>
    <property type="evidence" value="ECO:0007669"/>
    <property type="project" value="InterPro"/>
</dbReference>
<keyword evidence="5" id="KW-0597">Phosphoprotein</keyword>
<proteinExistence type="predicted"/>
<dbReference type="PANTHER" id="PTHR43065:SF46">
    <property type="entry name" value="C4-DICARBOXYLATE TRANSPORT SENSOR PROTEIN DCTB"/>
    <property type="match status" value="1"/>
</dbReference>
<dbReference type="CDD" id="cd00082">
    <property type="entry name" value="HisKA"/>
    <property type="match status" value="1"/>
</dbReference>
<evidence type="ECO:0000256" key="6">
    <source>
        <dbReference type="ARBA" id="ARBA00022679"/>
    </source>
</evidence>
<dbReference type="Pfam" id="PF02518">
    <property type="entry name" value="HATPase_c"/>
    <property type="match status" value="1"/>
</dbReference>
<dbReference type="InterPro" id="IPR005467">
    <property type="entry name" value="His_kinase_dom"/>
</dbReference>
<comment type="catalytic activity">
    <reaction evidence="1">
        <text>ATP + protein L-histidine = ADP + protein N-phospho-L-histidine.</text>
        <dbReference type="EC" id="2.7.13.3"/>
    </reaction>
</comment>
<feature type="transmembrane region" description="Helical" evidence="14">
    <location>
        <begin position="131"/>
        <end position="151"/>
    </location>
</feature>
<feature type="domain" description="Histidine kinase" evidence="15">
    <location>
        <begin position="208"/>
        <end position="416"/>
    </location>
</feature>
<dbReference type="EC" id="2.7.13.3" evidence="3"/>
<reference evidence="16 17" key="1">
    <citation type="submission" date="2020-08" db="EMBL/GenBank/DDBJ databases">
        <title>Cohnella phylogeny.</title>
        <authorList>
            <person name="Dunlap C."/>
        </authorList>
    </citation>
    <scope>NUCLEOTIDE SEQUENCE [LARGE SCALE GENOMIC DNA]</scope>
    <source>
        <strain evidence="16 17">DSM 25241</strain>
    </source>
</reference>